<dbReference type="EMBL" id="JAOYFB010000038">
    <property type="protein sequence ID" value="KAK4028099.1"/>
    <property type="molecule type" value="Genomic_DNA"/>
</dbReference>
<dbReference type="Proteomes" id="UP001234178">
    <property type="component" value="Unassembled WGS sequence"/>
</dbReference>
<proteinExistence type="predicted"/>
<gene>
    <name evidence="2" type="ORF">OUZ56_017277</name>
</gene>
<protein>
    <submittedName>
        <fullName evidence="2">Uncharacterized protein</fullName>
    </submittedName>
</protein>
<reference evidence="2 3" key="1">
    <citation type="journal article" date="2023" name="Nucleic Acids Res.">
        <title>The hologenome of Daphnia magna reveals possible DNA methylation and microbiome-mediated evolution of the host genome.</title>
        <authorList>
            <person name="Chaturvedi A."/>
            <person name="Li X."/>
            <person name="Dhandapani V."/>
            <person name="Marshall H."/>
            <person name="Kissane S."/>
            <person name="Cuenca-Cambronero M."/>
            <person name="Asole G."/>
            <person name="Calvet F."/>
            <person name="Ruiz-Romero M."/>
            <person name="Marangio P."/>
            <person name="Guigo R."/>
            <person name="Rago D."/>
            <person name="Mirbahai L."/>
            <person name="Eastwood N."/>
            <person name="Colbourne J.K."/>
            <person name="Zhou J."/>
            <person name="Mallon E."/>
            <person name="Orsini L."/>
        </authorList>
    </citation>
    <scope>NUCLEOTIDE SEQUENCE [LARGE SCALE GENOMIC DNA]</scope>
    <source>
        <strain evidence="2">LRV0_1</strain>
    </source>
</reference>
<sequence length="62" mass="6986">MASNSANIGRRPKRRKVQQKMDFSVAAFNNGGSVPHEEEDNCAYEDTTEEAVFNDDSQQVEH</sequence>
<evidence type="ECO:0000313" key="3">
    <source>
        <dbReference type="Proteomes" id="UP001234178"/>
    </source>
</evidence>
<feature type="region of interest" description="Disordered" evidence="1">
    <location>
        <begin position="28"/>
        <end position="62"/>
    </location>
</feature>
<keyword evidence="3" id="KW-1185">Reference proteome</keyword>
<evidence type="ECO:0000256" key="1">
    <source>
        <dbReference type="SAM" id="MobiDB-lite"/>
    </source>
</evidence>
<organism evidence="2 3">
    <name type="scientific">Daphnia magna</name>
    <dbReference type="NCBI Taxonomy" id="35525"/>
    <lineage>
        <taxon>Eukaryota</taxon>
        <taxon>Metazoa</taxon>
        <taxon>Ecdysozoa</taxon>
        <taxon>Arthropoda</taxon>
        <taxon>Crustacea</taxon>
        <taxon>Branchiopoda</taxon>
        <taxon>Diplostraca</taxon>
        <taxon>Cladocera</taxon>
        <taxon>Anomopoda</taxon>
        <taxon>Daphniidae</taxon>
        <taxon>Daphnia</taxon>
    </lineage>
</organism>
<evidence type="ECO:0000313" key="2">
    <source>
        <dbReference type="EMBL" id="KAK4028099.1"/>
    </source>
</evidence>
<accession>A0ABR0ASL9</accession>
<feature type="compositionally biased region" description="Acidic residues" evidence="1">
    <location>
        <begin position="37"/>
        <end position="53"/>
    </location>
</feature>
<name>A0ABR0ASL9_9CRUS</name>
<comment type="caution">
    <text evidence="2">The sequence shown here is derived from an EMBL/GenBank/DDBJ whole genome shotgun (WGS) entry which is preliminary data.</text>
</comment>